<dbReference type="NCBIfam" id="TIGR00200">
    <property type="entry name" value="cinA_nterm"/>
    <property type="match status" value="1"/>
</dbReference>
<dbReference type="OrthoDB" id="9801454at2"/>
<evidence type="ECO:0000256" key="1">
    <source>
        <dbReference type="HAMAP-Rule" id="MF_00226"/>
    </source>
</evidence>
<evidence type="ECO:0000313" key="3">
    <source>
        <dbReference type="EMBL" id="SDY18451.1"/>
    </source>
</evidence>
<dbReference type="Proteomes" id="UP000199652">
    <property type="component" value="Unassembled WGS sequence"/>
</dbReference>
<dbReference type="STRING" id="1528.SAMN04488579_11919"/>
<dbReference type="HAMAP" id="MF_00226_B">
    <property type="entry name" value="CinA_B"/>
    <property type="match status" value="1"/>
</dbReference>
<dbReference type="InterPro" id="IPR036425">
    <property type="entry name" value="MoaB/Mog-like_dom_sf"/>
</dbReference>
<evidence type="ECO:0000259" key="2">
    <source>
        <dbReference type="SMART" id="SM00852"/>
    </source>
</evidence>
<dbReference type="RefSeq" id="WP_090246295.1">
    <property type="nucleotide sequence ID" value="NZ_FNOU01000019.1"/>
</dbReference>
<dbReference type="Pfam" id="PF18146">
    <property type="entry name" value="CinA_KH"/>
    <property type="match status" value="1"/>
</dbReference>
<protein>
    <recommendedName>
        <fullName evidence="1">Putative competence-damage inducible protein</fullName>
    </recommendedName>
</protein>
<dbReference type="EMBL" id="FNOU01000019">
    <property type="protein sequence ID" value="SDY18451.1"/>
    <property type="molecule type" value="Genomic_DNA"/>
</dbReference>
<evidence type="ECO:0000313" key="4">
    <source>
        <dbReference type="Proteomes" id="UP000199652"/>
    </source>
</evidence>
<dbReference type="InterPro" id="IPR008136">
    <property type="entry name" value="CinA_C"/>
</dbReference>
<feature type="domain" description="MoaB/Mog" evidence="2">
    <location>
        <begin position="4"/>
        <end position="170"/>
    </location>
</feature>
<dbReference type="Pfam" id="PF00994">
    <property type="entry name" value="MoCF_biosynth"/>
    <property type="match status" value="1"/>
</dbReference>
<dbReference type="PIRSF" id="PIRSF006728">
    <property type="entry name" value="CinA"/>
    <property type="match status" value="1"/>
</dbReference>
<proteinExistence type="inferred from homology"/>
<gene>
    <name evidence="1" type="primary">cinA</name>
    <name evidence="3" type="ORF">SAMN04488579_11919</name>
</gene>
<reference evidence="4" key="1">
    <citation type="submission" date="2016-10" db="EMBL/GenBank/DDBJ databases">
        <authorList>
            <person name="Varghese N."/>
            <person name="Submissions S."/>
        </authorList>
    </citation>
    <scope>NUCLEOTIDE SEQUENCE [LARGE SCALE GENOMIC DNA]</scope>
    <source>
        <strain evidence="4">VPI 5359</strain>
    </source>
</reference>
<sequence length="418" mass="45331">MNCEIICVGTELLTGDTLNTHATYLSKELSLRSFSVHYQTTIGDNPARLKEVLGEAVGRSEMIVVTGGLGPTQDDLTKETVADFFGLPMTRDEEEVAKLTAFFEKRQMVMTENNLRQADIPVGAKKLPNPRGSAPGIMVDKNGVRVFLLPGPPHEMKGMFEDEVLPIMEKMMDHQVISRYYNLGGIGESMVEDTLMDIIDRQDNPTIATYAKVGEVLVRITASGKDEIEMNAILDKYEKVLVERLGQHIFTHSQDPLYIAVGKLLIEKGVTIATAESCTGGLISGKLAEVPGISKSLKMGLVTYSNEAKIQLLDVSSDTLAQYGAVSAQTAREMCENLARISGCDLTVSVTGIAGPGGGTAEKPVGLVYVGIHYLGETTIEECHFGGARTIIQTRVVNAALNLVRTHILKIKNGNVFN</sequence>
<dbReference type="NCBIfam" id="NF001813">
    <property type="entry name" value="PRK00549.1"/>
    <property type="match status" value="1"/>
</dbReference>
<dbReference type="AlphaFoldDB" id="A0A1H3HSE6"/>
<organism evidence="3 4">
    <name type="scientific">Eubacterium barkeri</name>
    <name type="common">Clostridium barkeri</name>
    <dbReference type="NCBI Taxonomy" id="1528"/>
    <lineage>
        <taxon>Bacteria</taxon>
        <taxon>Bacillati</taxon>
        <taxon>Bacillota</taxon>
        <taxon>Clostridia</taxon>
        <taxon>Eubacteriales</taxon>
        <taxon>Eubacteriaceae</taxon>
        <taxon>Eubacterium</taxon>
    </lineage>
</organism>
<dbReference type="InterPro" id="IPR050101">
    <property type="entry name" value="CinA"/>
</dbReference>
<dbReference type="NCBIfam" id="TIGR00199">
    <property type="entry name" value="PncC_domain"/>
    <property type="match status" value="1"/>
</dbReference>
<keyword evidence="4" id="KW-1185">Reference proteome</keyword>
<dbReference type="InterPro" id="IPR008135">
    <property type="entry name" value="Competence-induced_CinA"/>
</dbReference>
<dbReference type="Gene3D" id="3.30.70.2860">
    <property type="match status" value="1"/>
</dbReference>
<dbReference type="InterPro" id="IPR036653">
    <property type="entry name" value="CinA-like_C"/>
</dbReference>
<accession>A0A1H3HSE6</accession>
<dbReference type="SUPFAM" id="SSF142433">
    <property type="entry name" value="CinA-like"/>
    <property type="match status" value="1"/>
</dbReference>
<dbReference type="SUPFAM" id="SSF53218">
    <property type="entry name" value="Molybdenum cofactor biosynthesis proteins"/>
    <property type="match status" value="1"/>
</dbReference>
<dbReference type="InterPro" id="IPR001453">
    <property type="entry name" value="MoaB/Mog_dom"/>
</dbReference>
<dbReference type="SMART" id="SM00852">
    <property type="entry name" value="MoCF_biosynth"/>
    <property type="match status" value="1"/>
</dbReference>
<dbReference type="PANTHER" id="PTHR13939">
    <property type="entry name" value="NICOTINAMIDE-NUCLEOTIDE AMIDOHYDROLASE PNCC"/>
    <property type="match status" value="1"/>
</dbReference>
<dbReference type="Gene3D" id="3.90.950.20">
    <property type="entry name" value="CinA-like"/>
    <property type="match status" value="1"/>
</dbReference>
<name>A0A1H3HSE6_EUBBA</name>
<dbReference type="CDD" id="cd00885">
    <property type="entry name" value="cinA"/>
    <property type="match status" value="1"/>
</dbReference>
<dbReference type="PANTHER" id="PTHR13939:SF0">
    <property type="entry name" value="NMN AMIDOHYDROLASE-LIKE PROTEIN YFAY"/>
    <property type="match status" value="1"/>
</dbReference>
<comment type="similarity">
    <text evidence="1">Belongs to the CinA family.</text>
</comment>
<dbReference type="Gene3D" id="3.40.980.10">
    <property type="entry name" value="MoaB/Mog-like domain"/>
    <property type="match status" value="1"/>
</dbReference>
<dbReference type="InterPro" id="IPR041424">
    <property type="entry name" value="CinA_KH"/>
</dbReference>
<dbReference type="Pfam" id="PF02464">
    <property type="entry name" value="CinA"/>
    <property type="match status" value="1"/>
</dbReference>